<proteinExistence type="predicted"/>
<dbReference type="Gene3D" id="3.90.1200.10">
    <property type="match status" value="1"/>
</dbReference>
<dbReference type="AlphaFoldDB" id="A0A395HUT7"/>
<evidence type="ECO:0000313" key="3">
    <source>
        <dbReference type="EMBL" id="RAL11560.1"/>
    </source>
</evidence>
<feature type="region of interest" description="Disordered" evidence="1">
    <location>
        <begin position="187"/>
        <end position="211"/>
    </location>
</feature>
<feature type="compositionally biased region" description="Basic and acidic residues" evidence="1">
    <location>
        <begin position="196"/>
        <end position="207"/>
    </location>
</feature>
<dbReference type="Pfam" id="PF01636">
    <property type="entry name" value="APH"/>
    <property type="match status" value="1"/>
</dbReference>
<dbReference type="VEuPathDB" id="FungiDB:BO97DRAFT_454112"/>
<dbReference type="STRING" id="1450537.A0A395HUT7"/>
<keyword evidence="4" id="KW-1185">Reference proteome</keyword>
<gene>
    <name evidence="3" type="ORF">BO97DRAFT_454112</name>
</gene>
<protein>
    <recommendedName>
        <fullName evidence="2">Aminoglycoside phosphotransferase domain-containing protein</fullName>
    </recommendedName>
</protein>
<dbReference type="InterPro" id="IPR002575">
    <property type="entry name" value="Aminoglycoside_PTrfase"/>
</dbReference>
<dbReference type="InterPro" id="IPR051678">
    <property type="entry name" value="AGP_Transferase"/>
</dbReference>
<accession>A0A395HUT7</accession>
<evidence type="ECO:0000313" key="4">
    <source>
        <dbReference type="Proteomes" id="UP000248961"/>
    </source>
</evidence>
<dbReference type="EMBL" id="KZ824288">
    <property type="protein sequence ID" value="RAL11560.1"/>
    <property type="molecule type" value="Genomic_DNA"/>
</dbReference>
<dbReference type="GeneID" id="37203386"/>
<dbReference type="PANTHER" id="PTHR21310:SF51">
    <property type="entry name" value="AMINOGLYCOSIDE PHOSPHOTRANSFERASE DOMAIN-CONTAINING PROTEIN"/>
    <property type="match status" value="1"/>
</dbReference>
<dbReference type="Proteomes" id="UP000248961">
    <property type="component" value="Unassembled WGS sequence"/>
</dbReference>
<sequence length="436" mass="49409">MSSALIYHDEKPDDEFVQERFGELMDITNEALVKLAVSVRSKYSTTATTTPTAWVLQHWLGTYNLIHIVEFSDGLKYVIRVPASARHGQMTETARRALTAQAHMMRFVKKSTRIPMPDVLDFNTGFANPLKAPYIVMAHIPGRMVAEAWFDRSGPVPLEEKRLRILDSVAEAMAQLRGFQFEQIGSIEEEGGSGSGEEKEKEKEKGNKPGQSVFQIEQFGPFTSSAAYLRNRLQRTSQWQDDIGDRGSRVLLDLMIECLPLSTKRRTEPRESFVLSIPDLSAKNVLIDDHGAVTGFVDWDDAHTMPRFLGYTCFPHWITPNLNMLRMGLPKDKDHEDPPELLMQYRRRYNRKMQALLRGVGDARFVNKSHIYSAVHFAICHQSSRLEIVCWLVARAFPTTLPAAMKMVLSAGQGKLSTSDKDQLTIGFQALFSIYH</sequence>
<evidence type="ECO:0000259" key="2">
    <source>
        <dbReference type="Pfam" id="PF01636"/>
    </source>
</evidence>
<evidence type="ECO:0000256" key="1">
    <source>
        <dbReference type="SAM" id="MobiDB-lite"/>
    </source>
</evidence>
<dbReference type="InterPro" id="IPR011009">
    <property type="entry name" value="Kinase-like_dom_sf"/>
</dbReference>
<organism evidence="3 4">
    <name type="scientific">Aspergillus homomorphus (strain CBS 101889)</name>
    <dbReference type="NCBI Taxonomy" id="1450537"/>
    <lineage>
        <taxon>Eukaryota</taxon>
        <taxon>Fungi</taxon>
        <taxon>Dikarya</taxon>
        <taxon>Ascomycota</taxon>
        <taxon>Pezizomycotina</taxon>
        <taxon>Eurotiomycetes</taxon>
        <taxon>Eurotiomycetidae</taxon>
        <taxon>Eurotiales</taxon>
        <taxon>Aspergillaceae</taxon>
        <taxon>Aspergillus</taxon>
        <taxon>Aspergillus subgen. Circumdati</taxon>
    </lineage>
</organism>
<dbReference type="PANTHER" id="PTHR21310">
    <property type="entry name" value="AMINOGLYCOSIDE PHOSPHOTRANSFERASE-RELATED-RELATED"/>
    <property type="match status" value="1"/>
</dbReference>
<reference evidence="3 4" key="1">
    <citation type="submission" date="2018-02" db="EMBL/GenBank/DDBJ databases">
        <title>The genomes of Aspergillus section Nigri reveals drivers in fungal speciation.</title>
        <authorList>
            <consortium name="DOE Joint Genome Institute"/>
            <person name="Vesth T.C."/>
            <person name="Nybo J."/>
            <person name="Theobald S."/>
            <person name="Brandl J."/>
            <person name="Frisvad J.C."/>
            <person name="Nielsen K.F."/>
            <person name="Lyhne E.K."/>
            <person name="Kogle M.E."/>
            <person name="Kuo A."/>
            <person name="Riley R."/>
            <person name="Clum A."/>
            <person name="Nolan M."/>
            <person name="Lipzen A."/>
            <person name="Salamov A."/>
            <person name="Henrissat B."/>
            <person name="Wiebenga A."/>
            <person name="De vries R.P."/>
            <person name="Grigoriev I.V."/>
            <person name="Mortensen U.H."/>
            <person name="Andersen M.R."/>
            <person name="Baker S.E."/>
        </authorList>
    </citation>
    <scope>NUCLEOTIDE SEQUENCE [LARGE SCALE GENOMIC DNA]</scope>
    <source>
        <strain evidence="3 4">CBS 101889</strain>
    </source>
</reference>
<dbReference type="SUPFAM" id="SSF56112">
    <property type="entry name" value="Protein kinase-like (PK-like)"/>
    <property type="match status" value="1"/>
</dbReference>
<feature type="domain" description="Aminoglycoside phosphotransferase" evidence="2">
    <location>
        <begin position="76"/>
        <end position="307"/>
    </location>
</feature>
<name>A0A395HUT7_ASPHC</name>
<dbReference type="OrthoDB" id="10003767at2759"/>
<dbReference type="RefSeq" id="XP_025550714.1">
    <property type="nucleotide sequence ID" value="XM_025699097.1"/>
</dbReference>